<evidence type="ECO:0000313" key="1">
    <source>
        <dbReference type="EMBL" id="EAY03083.1"/>
    </source>
</evidence>
<dbReference type="OrthoDB" id="414175at2759"/>
<organism evidence="1 2">
    <name type="scientific">Trichomonas vaginalis (strain ATCC PRA-98 / G3)</name>
    <dbReference type="NCBI Taxonomy" id="412133"/>
    <lineage>
        <taxon>Eukaryota</taxon>
        <taxon>Metamonada</taxon>
        <taxon>Parabasalia</taxon>
        <taxon>Trichomonadida</taxon>
        <taxon>Trichomonadidae</taxon>
        <taxon>Trichomonas</taxon>
    </lineage>
</organism>
<accession>A2EWA6</accession>
<reference evidence="1" key="2">
    <citation type="journal article" date="2007" name="Science">
        <title>Draft genome sequence of the sexually transmitted pathogen Trichomonas vaginalis.</title>
        <authorList>
            <person name="Carlton J.M."/>
            <person name="Hirt R.P."/>
            <person name="Silva J.C."/>
            <person name="Delcher A.L."/>
            <person name="Schatz M."/>
            <person name="Zhao Q."/>
            <person name="Wortman J.R."/>
            <person name="Bidwell S.L."/>
            <person name="Alsmark U.C.M."/>
            <person name="Besteiro S."/>
            <person name="Sicheritz-Ponten T."/>
            <person name="Noel C.J."/>
            <person name="Dacks J.B."/>
            <person name="Foster P.G."/>
            <person name="Simillion C."/>
            <person name="Van de Peer Y."/>
            <person name="Miranda-Saavedra D."/>
            <person name="Barton G.J."/>
            <person name="Westrop G.D."/>
            <person name="Mueller S."/>
            <person name="Dessi D."/>
            <person name="Fiori P.L."/>
            <person name="Ren Q."/>
            <person name="Paulsen I."/>
            <person name="Zhang H."/>
            <person name="Bastida-Corcuera F.D."/>
            <person name="Simoes-Barbosa A."/>
            <person name="Brown M.T."/>
            <person name="Hayes R.D."/>
            <person name="Mukherjee M."/>
            <person name="Okumura C.Y."/>
            <person name="Schneider R."/>
            <person name="Smith A.J."/>
            <person name="Vanacova S."/>
            <person name="Villalvazo M."/>
            <person name="Haas B.J."/>
            <person name="Pertea M."/>
            <person name="Feldblyum T.V."/>
            <person name="Utterback T.R."/>
            <person name="Shu C.L."/>
            <person name="Osoegawa K."/>
            <person name="de Jong P.J."/>
            <person name="Hrdy I."/>
            <person name="Horvathova L."/>
            <person name="Zubacova Z."/>
            <person name="Dolezal P."/>
            <person name="Malik S.B."/>
            <person name="Logsdon J.M. Jr."/>
            <person name="Henze K."/>
            <person name="Gupta A."/>
            <person name="Wang C.C."/>
            <person name="Dunne R.L."/>
            <person name="Upcroft J.A."/>
            <person name="Upcroft P."/>
            <person name="White O."/>
            <person name="Salzberg S.L."/>
            <person name="Tang P."/>
            <person name="Chiu C.-H."/>
            <person name="Lee Y.-S."/>
            <person name="Embley T.M."/>
            <person name="Coombs G.H."/>
            <person name="Mottram J.C."/>
            <person name="Tachezy J."/>
            <person name="Fraser-Liggett C.M."/>
            <person name="Johnson P.J."/>
        </authorList>
    </citation>
    <scope>NUCLEOTIDE SEQUENCE [LARGE SCALE GENOMIC DNA]</scope>
    <source>
        <strain evidence="1">G3</strain>
    </source>
</reference>
<dbReference type="InParanoid" id="A2EWA6"/>
<dbReference type="AlphaFoldDB" id="A2EWA6"/>
<dbReference type="VEuPathDB" id="TrichDB:TVAGG3_0916090"/>
<evidence type="ECO:0000313" key="2">
    <source>
        <dbReference type="Proteomes" id="UP000001542"/>
    </source>
</evidence>
<keyword evidence="2" id="KW-1185">Reference proteome</keyword>
<dbReference type="Proteomes" id="UP000001542">
    <property type="component" value="Unassembled WGS sequence"/>
</dbReference>
<sequence>MNFTDLQYPKSLSLFFKYMNLNVKFKRKSINRITKHAWIPSSLLCLMALVQLLMVFSTIISSDEIKFKYNLKNYGRIFFGIITVPNSTRRSLPWDIWMKKVNDDGYHKAVFLSPVQKDYPDYYLEPPPYYDKFLQINHSWLEDRDRGIKRVVGVKYFVENTNFDWYWSLTDDVTVDIEETQKYIAELENTTKPRNEIVLKGHCICAHKPTRIYLQGGVGYLFGRYAAEYFNEKGDEWIDSMTKWDDGHLQTLLHWLKLSIKAISSHRFYGVDAEVLTNKKKFKICPENVEKTDADIMHSIHSRCHCNSFK</sequence>
<dbReference type="KEGG" id="tva:4760924"/>
<reference evidence="1" key="1">
    <citation type="submission" date="2006-10" db="EMBL/GenBank/DDBJ databases">
        <authorList>
            <person name="Amadeo P."/>
            <person name="Zhao Q."/>
            <person name="Wortman J."/>
            <person name="Fraser-Liggett C."/>
            <person name="Carlton J."/>
        </authorList>
    </citation>
    <scope>NUCLEOTIDE SEQUENCE</scope>
    <source>
        <strain evidence="1">G3</strain>
    </source>
</reference>
<dbReference type="VEuPathDB" id="TrichDB:TVAG_171810"/>
<name>A2EWA6_TRIV3</name>
<gene>
    <name evidence="1" type="ORF">TVAG_171810</name>
</gene>
<protein>
    <submittedName>
        <fullName evidence="1">Uncharacterized protein</fullName>
    </submittedName>
</protein>
<dbReference type="EMBL" id="DS113516">
    <property type="protein sequence ID" value="EAY03083.1"/>
    <property type="molecule type" value="Genomic_DNA"/>
</dbReference>
<proteinExistence type="predicted"/>